<dbReference type="InterPro" id="IPR005069">
    <property type="entry name" value="Nucl-diP-sugar_transferase"/>
</dbReference>
<feature type="chain" id="PRO_5033008684" description="Nucleotide-diphospho-sugar transferase domain-containing protein" evidence="2">
    <location>
        <begin position="30"/>
        <end position="1470"/>
    </location>
</feature>
<feature type="compositionally biased region" description="Low complexity" evidence="1">
    <location>
        <begin position="1444"/>
        <end position="1456"/>
    </location>
</feature>
<name>A0A835YBF3_9CHLO</name>
<dbReference type="OrthoDB" id="540503at2759"/>
<evidence type="ECO:0000313" key="4">
    <source>
        <dbReference type="EMBL" id="KAG2498203.1"/>
    </source>
</evidence>
<feature type="compositionally biased region" description="Basic residues" evidence="1">
    <location>
        <begin position="876"/>
        <end position="885"/>
    </location>
</feature>
<feature type="region of interest" description="Disordered" evidence="1">
    <location>
        <begin position="874"/>
        <end position="894"/>
    </location>
</feature>
<evidence type="ECO:0000256" key="2">
    <source>
        <dbReference type="SAM" id="SignalP"/>
    </source>
</evidence>
<dbReference type="Proteomes" id="UP000612055">
    <property type="component" value="Unassembled WGS sequence"/>
</dbReference>
<dbReference type="Pfam" id="PF03407">
    <property type="entry name" value="Nucleotid_trans"/>
    <property type="match status" value="1"/>
</dbReference>
<evidence type="ECO:0000313" key="5">
    <source>
        <dbReference type="Proteomes" id="UP000612055"/>
    </source>
</evidence>
<keyword evidence="2" id="KW-0732">Signal</keyword>
<feature type="region of interest" description="Disordered" evidence="1">
    <location>
        <begin position="1439"/>
        <end position="1470"/>
    </location>
</feature>
<reference evidence="4" key="1">
    <citation type="journal article" date="2020" name="bioRxiv">
        <title>Comparative genomics of Chlamydomonas.</title>
        <authorList>
            <person name="Craig R.J."/>
            <person name="Hasan A.R."/>
            <person name="Ness R.W."/>
            <person name="Keightley P.D."/>
        </authorList>
    </citation>
    <scope>NUCLEOTIDE SEQUENCE</scope>
    <source>
        <strain evidence="4">CCAP 11/70</strain>
    </source>
</reference>
<gene>
    <name evidence="4" type="ORF">HYH03_003956</name>
</gene>
<feature type="domain" description="Nucleotide-diphospho-sugar transferase" evidence="3">
    <location>
        <begin position="143"/>
        <end position="215"/>
    </location>
</feature>
<organism evidence="4 5">
    <name type="scientific">Edaphochlamys debaryana</name>
    <dbReference type="NCBI Taxonomy" id="47281"/>
    <lineage>
        <taxon>Eukaryota</taxon>
        <taxon>Viridiplantae</taxon>
        <taxon>Chlorophyta</taxon>
        <taxon>core chlorophytes</taxon>
        <taxon>Chlorophyceae</taxon>
        <taxon>CS clade</taxon>
        <taxon>Chlamydomonadales</taxon>
        <taxon>Chlamydomonadales incertae sedis</taxon>
        <taxon>Edaphochlamys</taxon>
    </lineage>
</organism>
<evidence type="ECO:0000259" key="3">
    <source>
        <dbReference type="Pfam" id="PF03407"/>
    </source>
</evidence>
<feature type="signal peptide" evidence="2">
    <location>
        <begin position="1"/>
        <end position="29"/>
    </location>
</feature>
<evidence type="ECO:0000256" key="1">
    <source>
        <dbReference type="SAM" id="MobiDB-lite"/>
    </source>
</evidence>
<keyword evidence="5" id="KW-1185">Reference proteome</keyword>
<sequence length="1470" mass="147396">MGLGRLQRGALVLLVLLVTLSALPIGVWGALPCERSGYCSLGKTKPYVGEVDSSLGLKAALAARSYRREVILLSSDGERMLPAIQAVSNLLRLGLEHVMMMGHSGPDCIRVASAVPTAGCVWLDFELPVFGADREYVVPAIPMWHNRYRIAGRAVRMSYNVFLVDTDVIFFDDPYVYFKSPPFANYTMINQPEVLYDQSDYRTETEPNGGVLYIQNAAPDGPAAWLLAEVTHRLLRWVEDGFNTTRHVNGLVTWCNYMDQDGMRDAITSVLLGKIFFGTAMRDCRTDAWKDANGNEHTEIVHAVDDALRGLVSGADVDLPPALHAVAGEQAVHVRHFTMRLPAYTPWDTKFGPYLYPPRGPLSTQWLQQLKDDCGCPMWPDPEVPEDAARAAAIPPEMYLLSPPFLLFNWFARGRLGYWHRALTPAGPQQVVGHLHYIPGTDAALGKTVAKMAVGHYDWASARAVLGPRMYFLHQGSGHVQPFHEAQPGGHTPLHLLALHPALAAALGATRSWREYSELLAGLMMTAAALKRIPVWPDPPCSAAWIAERGPQGATSLPLDIRMEFIPYGRKRSSMSCVWLPLLNSPCLLSGRGMLSLEFAHWKSQVRMQGSFEPADHNTIGQLSAELGPSAPPANATPTARIFNVPLDEVARAWGLRKTHGQKVLYLLNPLNVTFPPAMEEAWSLADSLQDCKATNPQDVAGDLEDKPYRTILTPTLRLVPARVGPSGLIEAAPAIPGYNVRLPTPPAPSAPPGDAADAVNTNAEFAVAAITADLVTTGTASAGTAVPEDPAARVAAMDAMAATAAADAHKAAAASGADRAAAGGAATGTAGGVVANSAASALTAATAAAAAAVQAANAVLAAQSGVVLAADGTIRRKKKKKRRPPPADAAAAATAVPAITITTVGAPTATDPDAASSAGTTAAAAAAAAAATAADPAILGVTSGAAADAAAAAGAAAAGAAEQGLPVDAAAAGANISTAAGLVQSTTTVSGAVAPAAAAAATGTISSGTIEPIANGSAAELPYAIRPEAQAGVIPDISTIGTAATTTSDPAAATATATAAATTLTTTSATVTSDPATAAAAAATIAATAAADGAAAQQGAGSGLGLSPEALKKLAEAMRSVDLTKMSPDEISKIAIEAVGGEQNLPEALRQTLASARAAAAARGSGPDGAAIGGAAGIDGAGAAAAAGLGAAGVAGADPAAAAATTSAATAVAADPILSAAGMSAAADAAAAIANPFVNPAAAVGAADAAGAAASAAGLLPGATGHGVGGAAGAAAAAAGFSFGFGGGQRGGVGGLRQGAVNGLGGRTYQGDGAAGAAGGLGVGTVDGAAAGFGAAGGGNLNRFRGGHQTANRLRQRFGGGAAGGVRTDELQAAIAAHQARLGQQGGGGFGGVGGQAGNFGRRRSVLAGAGARGAAGQVGEGVGVELESGRGVAIGVEEVEGARQGAGARAESGAAEGGEGMGQGSKRR</sequence>
<dbReference type="EMBL" id="JAEHOE010000011">
    <property type="protein sequence ID" value="KAG2498203.1"/>
    <property type="molecule type" value="Genomic_DNA"/>
</dbReference>
<feature type="compositionally biased region" description="Gly residues" evidence="1">
    <location>
        <begin position="1457"/>
        <end position="1470"/>
    </location>
</feature>
<proteinExistence type="predicted"/>
<comment type="caution">
    <text evidence="4">The sequence shown here is derived from an EMBL/GenBank/DDBJ whole genome shotgun (WGS) entry which is preliminary data.</text>
</comment>
<protein>
    <recommendedName>
        <fullName evidence="3">Nucleotide-diphospho-sugar transferase domain-containing protein</fullName>
    </recommendedName>
</protein>
<accession>A0A835YBF3</accession>